<dbReference type="SFLD" id="SFLDS00029">
    <property type="entry name" value="Radical_SAM"/>
    <property type="match status" value="1"/>
</dbReference>
<feature type="domain" description="Radical SAM core" evidence="17">
    <location>
        <begin position="140"/>
        <end position="368"/>
    </location>
</feature>
<feature type="domain" description="MTTase N-terminal" evidence="16">
    <location>
        <begin position="6"/>
        <end position="118"/>
    </location>
</feature>
<dbReference type="InterPro" id="IPR038135">
    <property type="entry name" value="Methylthiotransferase_N_sf"/>
</dbReference>
<evidence type="ECO:0000259" key="16">
    <source>
        <dbReference type="PROSITE" id="PS51449"/>
    </source>
</evidence>
<dbReference type="FunFam" id="3.80.30.20:FF:000001">
    <property type="entry name" value="tRNA-2-methylthio-N(6)-dimethylallyladenosine synthase 2"/>
    <property type="match status" value="1"/>
</dbReference>
<keyword evidence="4 14" id="KW-0808">Transferase</keyword>
<feature type="binding site" evidence="14">
    <location>
        <position position="15"/>
    </location>
    <ligand>
        <name>[4Fe-4S] cluster</name>
        <dbReference type="ChEBI" id="CHEBI:49883"/>
        <label>1</label>
    </ligand>
</feature>
<evidence type="ECO:0000256" key="1">
    <source>
        <dbReference type="ARBA" id="ARBA00003234"/>
    </source>
</evidence>
<dbReference type="RefSeq" id="WP_184085662.1">
    <property type="nucleotide sequence ID" value="NZ_JACIJF010000003.1"/>
</dbReference>
<comment type="similarity">
    <text evidence="14">Belongs to the methylthiotransferase family. MiaB subfamily.</text>
</comment>
<comment type="subcellular location">
    <subcellularLocation>
        <location evidence="14">Cytoplasm</location>
    </subcellularLocation>
</comment>
<evidence type="ECO:0000256" key="2">
    <source>
        <dbReference type="ARBA" id="ARBA00022485"/>
    </source>
</evidence>
<dbReference type="AlphaFoldDB" id="A0A840Y9P4"/>
<dbReference type="InterPro" id="IPR006463">
    <property type="entry name" value="MiaB_methiolase"/>
</dbReference>
<sequence length="436" mass="47335">MKPTPKTFHVKSFGCQMNVYDGERMGELMAAQGMTATDDANAADLVVLNTCHIREKATEKVYSDIGRLRKHGRTPMIAVAGCVAQAEGEEIVRRAKVDVVVGPQAYHNLPDLVRDAAAGTAALDTDMPALSKFGALPARRKVSPGAFLTVQEGCDKFCTYCVVPYTRGAEISRPFDAIVDEAKALVDAGAREITLLGQNVNAWDDDAATGLHGLIRALDRIDGLHRIRYTTSHPNDMRDGLIRAHAEVEKLMPFLHLPVQAGSDRILKAMNRSHTRDSYLRLLERVRAARTDIALSGDFIVGFPGETEADFAETLSLVDAVGYAQCFSFKYSPRAGTPAADMADQIAPEVMDERLQRLQGALNRDQAAFNAATLGKSCTVLIERKGKLPGQMLGKSPWLQSVHLTTNAQIGDLVEVDIVRADPNSLAGVERVKIAA</sequence>
<dbReference type="InterPro" id="IPR002792">
    <property type="entry name" value="TRAM_dom"/>
</dbReference>
<evidence type="ECO:0000256" key="8">
    <source>
        <dbReference type="ARBA" id="ARBA00023004"/>
    </source>
</evidence>
<keyword evidence="8 14" id="KW-0408">Iron</keyword>
<dbReference type="HAMAP" id="MF_01864">
    <property type="entry name" value="tRNA_metthiotr_MiaB"/>
    <property type="match status" value="1"/>
</dbReference>
<feature type="binding site" evidence="14">
    <location>
        <position position="154"/>
    </location>
    <ligand>
        <name>[4Fe-4S] cluster</name>
        <dbReference type="ChEBI" id="CHEBI:49883"/>
        <label>2</label>
        <note>4Fe-4S-S-AdoMet</note>
    </ligand>
</feature>
<keyword evidence="9 14" id="KW-0411">Iron-sulfur</keyword>
<dbReference type="EC" id="2.8.4.3" evidence="10 14"/>
<evidence type="ECO:0000313" key="18">
    <source>
        <dbReference type="EMBL" id="MBB5710057.1"/>
    </source>
</evidence>
<evidence type="ECO:0000256" key="3">
    <source>
        <dbReference type="ARBA" id="ARBA00022490"/>
    </source>
</evidence>
<dbReference type="Gene3D" id="3.40.50.12160">
    <property type="entry name" value="Methylthiotransferase, N-terminal domain"/>
    <property type="match status" value="1"/>
</dbReference>
<dbReference type="Gene3D" id="3.80.30.20">
    <property type="entry name" value="tm_1862 like domain"/>
    <property type="match status" value="1"/>
</dbReference>
<feature type="binding site" evidence="14">
    <location>
        <position position="158"/>
    </location>
    <ligand>
        <name>[4Fe-4S] cluster</name>
        <dbReference type="ChEBI" id="CHEBI:49883"/>
        <label>2</label>
        <note>4Fe-4S-S-AdoMet</note>
    </ligand>
</feature>
<dbReference type="PANTHER" id="PTHR43020">
    <property type="entry name" value="CDK5 REGULATORY SUBUNIT-ASSOCIATED PROTEIN 1"/>
    <property type="match status" value="1"/>
</dbReference>
<dbReference type="InterPro" id="IPR006638">
    <property type="entry name" value="Elp3/MiaA/NifB-like_rSAM"/>
</dbReference>
<dbReference type="NCBIfam" id="TIGR00089">
    <property type="entry name" value="MiaB/RimO family radical SAM methylthiotransferase"/>
    <property type="match status" value="1"/>
</dbReference>
<keyword evidence="5 14" id="KW-0949">S-adenosyl-L-methionine</keyword>
<keyword evidence="2 14" id="KW-0004">4Fe-4S</keyword>
<dbReference type="GO" id="GO:0035597">
    <property type="term" value="F:tRNA-2-methylthio-N(6)-dimethylallyladenosine(37) synthase activity"/>
    <property type="evidence" value="ECO:0007669"/>
    <property type="project" value="UniProtKB-EC"/>
</dbReference>
<evidence type="ECO:0000256" key="13">
    <source>
        <dbReference type="ARBA" id="ARBA00081141"/>
    </source>
</evidence>
<evidence type="ECO:0000256" key="14">
    <source>
        <dbReference type="HAMAP-Rule" id="MF_01864"/>
    </source>
</evidence>
<evidence type="ECO:0000256" key="12">
    <source>
        <dbReference type="ARBA" id="ARBA00080698"/>
    </source>
</evidence>
<comment type="subunit">
    <text evidence="14">Monomer.</text>
</comment>
<feature type="binding site" evidence="14">
    <location>
        <position position="51"/>
    </location>
    <ligand>
        <name>[4Fe-4S] cluster</name>
        <dbReference type="ChEBI" id="CHEBI:49883"/>
        <label>1</label>
    </ligand>
</feature>
<dbReference type="Proteomes" id="UP000527143">
    <property type="component" value="Unassembled WGS sequence"/>
</dbReference>
<name>A0A840Y9P4_9SPHN</name>
<dbReference type="SMART" id="SM00729">
    <property type="entry name" value="Elp3"/>
    <property type="match status" value="1"/>
</dbReference>
<dbReference type="SFLD" id="SFLDG01061">
    <property type="entry name" value="methylthiotransferase"/>
    <property type="match status" value="1"/>
</dbReference>
<dbReference type="PROSITE" id="PS01278">
    <property type="entry name" value="MTTASE_RADICAL"/>
    <property type="match status" value="1"/>
</dbReference>
<feature type="binding site" evidence="14">
    <location>
        <position position="161"/>
    </location>
    <ligand>
        <name>[4Fe-4S] cluster</name>
        <dbReference type="ChEBI" id="CHEBI:49883"/>
        <label>2</label>
        <note>4Fe-4S-S-AdoMet</note>
    </ligand>
</feature>
<dbReference type="InterPro" id="IPR023404">
    <property type="entry name" value="rSAM_horseshoe"/>
</dbReference>
<keyword evidence="19" id="KW-1185">Reference proteome</keyword>
<dbReference type="GO" id="GO:0046872">
    <property type="term" value="F:metal ion binding"/>
    <property type="evidence" value="ECO:0007669"/>
    <property type="project" value="UniProtKB-KW"/>
</dbReference>
<dbReference type="PROSITE" id="PS50926">
    <property type="entry name" value="TRAM"/>
    <property type="match status" value="1"/>
</dbReference>
<dbReference type="SFLD" id="SFLDF00273">
    <property type="entry name" value="(dimethylallyl)adenosine_tRNA"/>
    <property type="match status" value="1"/>
</dbReference>
<evidence type="ECO:0000313" key="19">
    <source>
        <dbReference type="Proteomes" id="UP000527143"/>
    </source>
</evidence>
<dbReference type="PANTHER" id="PTHR43020:SF2">
    <property type="entry name" value="MITOCHONDRIAL TRNA METHYLTHIOTRANSFERASE CDK5RAP1"/>
    <property type="match status" value="1"/>
</dbReference>
<evidence type="ECO:0000256" key="4">
    <source>
        <dbReference type="ARBA" id="ARBA00022679"/>
    </source>
</evidence>
<evidence type="ECO:0000256" key="11">
    <source>
        <dbReference type="ARBA" id="ARBA00068570"/>
    </source>
</evidence>
<dbReference type="NCBIfam" id="TIGR01574">
    <property type="entry name" value="miaB-methiolase"/>
    <property type="match status" value="1"/>
</dbReference>
<evidence type="ECO:0000256" key="6">
    <source>
        <dbReference type="ARBA" id="ARBA00022694"/>
    </source>
</evidence>
<evidence type="ECO:0000259" key="17">
    <source>
        <dbReference type="PROSITE" id="PS51918"/>
    </source>
</evidence>
<comment type="caution">
    <text evidence="18">The sequence shown here is derived from an EMBL/GenBank/DDBJ whole genome shotgun (WGS) entry which is preliminary data.</text>
</comment>
<comment type="cofactor">
    <cofactor evidence="14">
        <name>[4Fe-4S] cluster</name>
        <dbReference type="ChEBI" id="CHEBI:49883"/>
    </cofactor>
    <text evidence="14">Binds 2 [4Fe-4S] clusters. One cluster is coordinated with 3 cysteines and an exchangeable S-adenosyl-L-methionine.</text>
</comment>
<dbReference type="InterPro" id="IPR020612">
    <property type="entry name" value="Methylthiotransferase_CS"/>
</dbReference>
<dbReference type="FunFam" id="3.40.50.12160:FF:000003">
    <property type="entry name" value="CDK5 regulatory subunit-associated protein 1"/>
    <property type="match status" value="1"/>
</dbReference>
<evidence type="ECO:0000256" key="9">
    <source>
        <dbReference type="ARBA" id="ARBA00023014"/>
    </source>
</evidence>
<protein>
    <recommendedName>
        <fullName evidence="11 14">tRNA-2-methylthio-N(6)-dimethylallyladenosine synthase</fullName>
        <ecNumber evidence="10 14">2.8.4.3</ecNumber>
    </recommendedName>
    <alternativeName>
        <fullName evidence="13 14">(Dimethylallyl)adenosine tRNA methylthiotransferase MiaB</fullName>
    </alternativeName>
    <alternativeName>
        <fullName evidence="12 14">tRNA-i(6)A37 methylthiotransferase</fullName>
    </alternativeName>
</protein>
<dbReference type="InterPro" id="IPR013848">
    <property type="entry name" value="Methylthiotransferase_N"/>
</dbReference>
<comment type="function">
    <text evidence="1 14">Catalyzes the methylthiolation of N6-(dimethylallyl)adenosine (i(6)A), leading to the formation of 2-methylthio-N6-(dimethylallyl)adenosine (ms(2)i(6)A) at position 37 in tRNAs that read codons beginning with uridine.</text>
</comment>
<accession>A0A840Y9P4</accession>
<evidence type="ECO:0000256" key="7">
    <source>
        <dbReference type="ARBA" id="ARBA00022723"/>
    </source>
</evidence>
<dbReference type="PROSITE" id="PS51449">
    <property type="entry name" value="MTTASE_N"/>
    <property type="match status" value="1"/>
</dbReference>
<dbReference type="CDD" id="cd01335">
    <property type="entry name" value="Radical_SAM"/>
    <property type="match status" value="1"/>
</dbReference>
<dbReference type="InterPro" id="IPR007197">
    <property type="entry name" value="rSAM"/>
</dbReference>
<dbReference type="PROSITE" id="PS51918">
    <property type="entry name" value="RADICAL_SAM"/>
    <property type="match status" value="1"/>
</dbReference>
<dbReference type="SFLD" id="SFLDG01082">
    <property type="entry name" value="B12-binding_domain_containing"/>
    <property type="match status" value="1"/>
</dbReference>
<evidence type="ECO:0000256" key="5">
    <source>
        <dbReference type="ARBA" id="ARBA00022691"/>
    </source>
</evidence>
<dbReference type="Pfam" id="PF00919">
    <property type="entry name" value="UPF0004"/>
    <property type="match status" value="1"/>
</dbReference>
<reference evidence="18 19" key="1">
    <citation type="submission" date="2020-08" db="EMBL/GenBank/DDBJ databases">
        <title>Genomic Encyclopedia of Type Strains, Phase IV (KMG-IV): sequencing the most valuable type-strain genomes for metagenomic binning, comparative biology and taxonomic classification.</title>
        <authorList>
            <person name="Goeker M."/>
        </authorList>
    </citation>
    <scope>NUCLEOTIDE SEQUENCE [LARGE SCALE GENOMIC DNA]</scope>
    <source>
        <strain evidence="18 19">DSM 26736</strain>
    </source>
</reference>
<proteinExistence type="inferred from homology"/>
<dbReference type="EMBL" id="JACIJF010000003">
    <property type="protein sequence ID" value="MBB5710057.1"/>
    <property type="molecule type" value="Genomic_DNA"/>
</dbReference>
<gene>
    <name evidence="14" type="primary">miaB</name>
    <name evidence="18" type="ORF">FHT02_001285</name>
</gene>
<feature type="domain" description="TRAM" evidence="15">
    <location>
        <begin position="371"/>
        <end position="432"/>
    </location>
</feature>
<dbReference type="Pfam" id="PF04055">
    <property type="entry name" value="Radical_SAM"/>
    <property type="match status" value="1"/>
</dbReference>
<evidence type="ECO:0000259" key="15">
    <source>
        <dbReference type="PROSITE" id="PS50926"/>
    </source>
</evidence>
<keyword evidence="7 14" id="KW-0479">Metal-binding</keyword>
<feature type="binding site" evidence="14">
    <location>
        <position position="82"/>
    </location>
    <ligand>
        <name>[4Fe-4S] cluster</name>
        <dbReference type="ChEBI" id="CHEBI:49883"/>
        <label>1</label>
    </ligand>
</feature>
<dbReference type="GO" id="GO:0005829">
    <property type="term" value="C:cytosol"/>
    <property type="evidence" value="ECO:0007669"/>
    <property type="project" value="TreeGrafter"/>
</dbReference>
<evidence type="ECO:0000256" key="10">
    <source>
        <dbReference type="ARBA" id="ARBA00033765"/>
    </source>
</evidence>
<dbReference type="InterPro" id="IPR058240">
    <property type="entry name" value="rSAM_sf"/>
</dbReference>
<keyword evidence="6 14" id="KW-0819">tRNA processing</keyword>
<organism evidence="18 19">
    <name type="scientific">Sphingomonas xinjiangensis</name>
    <dbReference type="NCBI Taxonomy" id="643568"/>
    <lineage>
        <taxon>Bacteria</taxon>
        <taxon>Pseudomonadati</taxon>
        <taxon>Pseudomonadota</taxon>
        <taxon>Alphaproteobacteria</taxon>
        <taxon>Sphingomonadales</taxon>
        <taxon>Sphingomonadaceae</taxon>
        <taxon>Sphingomonas</taxon>
    </lineage>
</organism>
<comment type="catalytic activity">
    <reaction evidence="14">
        <text>N(6)-dimethylallyladenosine(37) in tRNA + (sulfur carrier)-SH + AH2 + 2 S-adenosyl-L-methionine = 2-methylsulfanyl-N(6)-dimethylallyladenosine(37) in tRNA + (sulfur carrier)-H + 5'-deoxyadenosine + L-methionine + A + S-adenosyl-L-homocysteine + 2 H(+)</text>
        <dbReference type="Rhea" id="RHEA:37067"/>
        <dbReference type="Rhea" id="RHEA-COMP:10375"/>
        <dbReference type="Rhea" id="RHEA-COMP:10376"/>
        <dbReference type="Rhea" id="RHEA-COMP:14737"/>
        <dbReference type="Rhea" id="RHEA-COMP:14739"/>
        <dbReference type="ChEBI" id="CHEBI:13193"/>
        <dbReference type="ChEBI" id="CHEBI:15378"/>
        <dbReference type="ChEBI" id="CHEBI:17319"/>
        <dbReference type="ChEBI" id="CHEBI:17499"/>
        <dbReference type="ChEBI" id="CHEBI:29917"/>
        <dbReference type="ChEBI" id="CHEBI:57844"/>
        <dbReference type="ChEBI" id="CHEBI:57856"/>
        <dbReference type="ChEBI" id="CHEBI:59789"/>
        <dbReference type="ChEBI" id="CHEBI:64428"/>
        <dbReference type="ChEBI" id="CHEBI:74415"/>
        <dbReference type="ChEBI" id="CHEBI:74417"/>
        <dbReference type="EC" id="2.8.4.3"/>
    </reaction>
</comment>
<dbReference type="SUPFAM" id="SSF102114">
    <property type="entry name" value="Radical SAM enzymes"/>
    <property type="match status" value="1"/>
</dbReference>
<dbReference type="GO" id="GO:0051539">
    <property type="term" value="F:4 iron, 4 sulfur cluster binding"/>
    <property type="evidence" value="ECO:0007669"/>
    <property type="project" value="UniProtKB-UniRule"/>
</dbReference>
<dbReference type="InterPro" id="IPR005839">
    <property type="entry name" value="Methylthiotransferase"/>
</dbReference>
<keyword evidence="3 14" id="KW-0963">Cytoplasm</keyword>